<dbReference type="InterPro" id="IPR033480">
    <property type="entry name" value="sCache_2"/>
</dbReference>
<dbReference type="Pfam" id="PF17200">
    <property type="entry name" value="sCache_2"/>
    <property type="match status" value="1"/>
</dbReference>
<keyword evidence="4" id="KW-1133">Transmembrane helix</keyword>
<comment type="subcellular location">
    <subcellularLocation>
        <location evidence="1">Cell membrane</location>
        <topology evidence="1">Multi-pass membrane protein</topology>
    </subcellularLocation>
</comment>
<evidence type="ECO:0000313" key="8">
    <source>
        <dbReference type="EMBL" id="KIF80118.1"/>
    </source>
</evidence>
<protein>
    <submittedName>
        <fullName evidence="8">Histidine kinase</fullName>
    </submittedName>
</protein>
<dbReference type="GO" id="GO:0016301">
    <property type="term" value="F:kinase activity"/>
    <property type="evidence" value="ECO:0007669"/>
    <property type="project" value="UniProtKB-KW"/>
</dbReference>
<keyword evidence="6" id="KW-0732">Signal</keyword>
<evidence type="ECO:0000256" key="3">
    <source>
        <dbReference type="ARBA" id="ARBA00022692"/>
    </source>
</evidence>
<sequence length="151" mass="16463">MQKLFNALLLSLGVLVLGSAGAADKTKQEEAVALVKKAAAYLNANGKEKALAEFSNPKGQFVERDLYVFVNDLNGNTMAHGGNPKLIGKNVIELKDADGKLFIKEMSELAKTKGKGWVDYKWPNPVTKAIEEKTTYIERVGDVMIGCGIYK</sequence>
<dbReference type="Proteomes" id="UP000031572">
    <property type="component" value="Unassembled WGS sequence"/>
</dbReference>
<evidence type="ECO:0000313" key="9">
    <source>
        <dbReference type="Proteomes" id="UP000031572"/>
    </source>
</evidence>
<dbReference type="RefSeq" id="WP_040039031.1">
    <property type="nucleotide sequence ID" value="NZ_JWJG01000028.1"/>
</dbReference>
<dbReference type="GO" id="GO:0005886">
    <property type="term" value="C:plasma membrane"/>
    <property type="evidence" value="ECO:0007669"/>
    <property type="project" value="UniProtKB-SubCell"/>
</dbReference>
<dbReference type="AlphaFoldDB" id="A0A0C1XZB5"/>
<gene>
    <name evidence="8" type="ORF">TSA66_03740</name>
</gene>
<evidence type="ECO:0000256" key="2">
    <source>
        <dbReference type="ARBA" id="ARBA00022475"/>
    </source>
</evidence>
<evidence type="ECO:0000256" key="4">
    <source>
        <dbReference type="ARBA" id="ARBA00022989"/>
    </source>
</evidence>
<keyword evidence="9" id="KW-1185">Reference proteome</keyword>
<keyword evidence="5" id="KW-0472">Membrane</keyword>
<name>A0A0C1XZB5_9BURK</name>
<dbReference type="STRING" id="709839.TSA66_03740"/>
<dbReference type="EMBL" id="JWJG01000028">
    <property type="protein sequence ID" value="KIF80118.1"/>
    <property type="molecule type" value="Genomic_DNA"/>
</dbReference>
<evidence type="ECO:0000259" key="7">
    <source>
        <dbReference type="SMART" id="SM01049"/>
    </source>
</evidence>
<feature type="domain" description="Single Cache" evidence="7">
    <location>
        <begin position="20"/>
        <end position="104"/>
    </location>
</feature>
<keyword evidence="8" id="KW-0418">Kinase</keyword>
<keyword evidence="8" id="KW-0808">Transferase</keyword>
<dbReference type="SMART" id="SM01049">
    <property type="entry name" value="Cache_2"/>
    <property type="match status" value="1"/>
</dbReference>
<keyword evidence="3" id="KW-0812">Transmembrane</keyword>
<accession>A0A0C1XZB5</accession>
<evidence type="ECO:0000256" key="1">
    <source>
        <dbReference type="ARBA" id="ARBA00004651"/>
    </source>
</evidence>
<keyword evidence="2" id="KW-1003">Cell membrane</keyword>
<dbReference type="OrthoDB" id="8780225at2"/>
<evidence type="ECO:0000256" key="6">
    <source>
        <dbReference type="SAM" id="SignalP"/>
    </source>
</evidence>
<comment type="caution">
    <text evidence="8">The sequence shown here is derived from an EMBL/GenBank/DDBJ whole genome shotgun (WGS) entry which is preliminary data.</text>
</comment>
<dbReference type="Gene3D" id="3.30.450.20">
    <property type="entry name" value="PAS domain"/>
    <property type="match status" value="1"/>
</dbReference>
<organism evidence="8 9">
    <name type="scientific">Noviherbaspirillum autotrophicum</name>
    <dbReference type="NCBI Taxonomy" id="709839"/>
    <lineage>
        <taxon>Bacteria</taxon>
        <taxon>Pseudomonadati</taxon>
        <taxon>Pseudomonadota</taxon>
        <taxon>Betaproteobacteria</taxon>
        <taxon>Burkholderiales</taxon>
        <taxon>Oxalobacteraceae</taxon>
        <taxon>Noviherbaspirillum</taxon>
    </lineage>
</organism>
<evidence type="ECO:0000256" key="5">
    <source>
        <dbReference type="ARBA" id="ARBA00023136"/>
    </source>
</evidence>
<feature type="chain" id="PRO_5002143374" evidence="6">
    <location>
        <begin position="23"/>
        <end position="151"/>
    </location>
</feature>
<proteinExistence type="predicted"/>
<feature type="signal peptide" evidence="6">
    <location>
        <begin position="1"/>
        <end position="22"/>
    </location>
</feature>
<reference evidence="8 9" key="1">
    <citation type="submission" date="2014-12" db="EMBL/GenBank/DDBJ databases">
        <title>Denitrispirillum autotrophicum gen. nov., sp. nov., Denitrifying, Facultatively Autotrophic Bacteria Isolated from Rice Paddy Soil.</title>
        <authorList>
            <person name="Ishii S."/>
            <person name="Ashida N."/>
            <person name="Ohno H."/>
            <person name="Otsuka S."/>
            <person name="Yokota A."/>
            <person name="Senoo K."/>
        </authorList>
    </citation>
    <scope>NUCLEOTIDE SEQUENCE [LARGE SCALE GENOMIC DNA]</scope>
    <source>
        <strain evidence="8 9">TSA66</strain>
    </source>
</reference>